<dbReference type="KEGG" id="osu:NT6N_15470"/>
<evidence type="ECO:0008006" key="2">
    <source>
        <dbReference type="Google" id="ProtNLM"/>
    </source>
</evidence>
<name>A0AAT9FKN1_9BACT</name>
<organism evidence="1">
    <name type="scientific">Oceaniferula spumae</name>
    <dbReference type="NCBI Taxonomy" id="2979115"/>
    <lineage>
        <taxon>Bacteria</taxon>
        <taxon>Pseudomonadati</taxon>
        <taxon>Verrucomicrobiota</taxon>
        <taxon>Verrucomicrobiia</taxon>
        <taxon>Verrucomicrobiales</taxon>
        <taxon>Verrucomicrobiaceae</taxon>
        <taxon>Oceaniferula</taxon>
    </lineage>
</organism>
<dbReference type="EMBL" id="AP026866">
    <property type="protein sequence ID" value="BDS06507.1"/>
    <property type="molecule type" value="Genomic_DNA"/>
</dbReference>
<dbReference type="InterPro" id="IPR015003">
    <property type="entry name" value="DUF1853"/>
</dbReference>
<evidence type="ECO:0000313" key="1">
    <source>
        <dbReference type="EMBL" id="BDS06507.1"/>
    </source>
</evidence>
<dbReference type="Pfam" id="PF08907">
    <property type="entry name" value="DUF1853"/>
    <property type="match status" value="1"/>
</dbReference>
<sequence>MTAMAPSTSIVSKALFQNLIEGPPLLGDLPEGSAFPCHSLVKPEDEHPLNLPQKLGHLYEDALAVLLATTPQYDTLAQSIQIRQKSGLTLGELDFLVRDLISNQLIHLELAVKFYLAVETENRLLLPGPDARDNYFRKLEKMRSHQLQLTKTHRDLLPEKFRGEEIVVQQLVHGCVFNHVNASEPLEVEFLNPDGRRGKWLHAEECAEYFGNDARLEVIPKPLWPVPLEIMSGIKLKKWEPDEGLDRCVMVRAEGGSTPYFIAPTGYPSVHDSDRG</sequence>
<gene>
    <name evidence="1" type="ORF">NT6N_15470</name>
</gene>
<reference evidence="1" key="1">
    <citation type="submission" date="2024-07" db="EMBL/GenBank/DDBJ databases">
        <title>Complete genome sequence of Verrucomicrobiaceae bacterium NT6N.</title>
        <authorList>
            <person name="Huang C."/>
            <person name="Takami H."/>
            <person name="Hamasaki K."/>
        </authorList>
    </citation>
    <scope>NUCLEOTIDE SEQUENCE</scope>
    <source>
        <strain evidence="1">NT6N</strain>
    </source>
</reference>
<accession>A0AAT9FKN1</accession>
<dbReference type="AlphaFoldDB" id="A0AAT9FKN1"/>
<proteinExistence type="predicted"/>
<protein>
    <recommendedName>
        <fullName evidence="2">DUF1853 family protein</fullName>
    </recommendedName>
</protein>